<dbReference type="EMBL" id="LT907975">
    <property type="protein sequence ID" value="SOB57305.1"/>
    <property type="molecule type" value="Genomic_DNA"/>
</dbReference>
<evidence type="ECO:0000256" key="2">
    <source>
        <dbReference type="SAM" id="Phobius"/>
    </source>
</evidence>
<proteinExistence type="predicted"/>
<dbReference type="SUPFAM" id="SSF158472">
    <property type="entry name" value="HAMP domain-like"/>
    <property type="match status" value="1"/>
</dbReference>
<organism evidence="4 5">
    <name type="scientific">Pseudodesulfovibrio profundus</name>
    <dbReference type="NCBI Taxonomy" id="57320"/>
    <lineage>
        <taxon>Bacteria</taxon>
        <taxon>Pseudomonadati</taxon>
        <taxon>Thermodesulfobacteriota</taxon>
        <taxon>Desulfovibrionia</taxon>
        <taxon>Desulfovibrionales</taxon>
        <taxon>Desulfovibrionaceae</taxon>
    </lineage>
</organism>
<dbReference type="InterPro" id="IPR052016">
    <property type="entry name" value="Bact_Sigma-Reg"/>
</dbReference>
<dbReference type="Pfam" id="PF07228">
    <property type="entry name" value="SpoIIE"/>
    <property type="match status" value="1"/>
</dbReference>
<keyword evidence="1" id="KW-0378">Hydrolase</keyword>
<reference evidence="5" key="1">
    <citation type="submission" date="2017-09" db="EMBL/GenBank/DDBJ databases">
        <authorList>
            <person name="Regsiter A."/>
            <person name="William W."/>
        </authorList>
    </citation>
    <scope>NUCLEOTIDE SEQUENCE [LARGE SCALE GENOMIC DNA]</scope>
    <source>
        <strain evidence="5">500-1</strain>
    </source>
</reference>
<dbReference type="CDD" id="cd06225">
    <property type="entry name" value="HAMP"/>
    <property type="match status" value="1"/>
</dbReference>
<dbReference type="PANTHER" id="PTHR43156:SF2">
    <property type="entry name" value="STAGE II SPORULATION PROTEIN E"/>
    <property type="match status" value="1"/>
</dbReference>
<keyword evidence="2" id="KW-0812">Transmembrane</keyword>
<dbReference type="InterPro" id="IPR036457">
    <property type="entry name" value="PPM-type-like_dom_sf"/>
</dbReference>
<name>A0A2C8F4I9_9BACT</name>
<sequence length="644" mass="71403">MLFRFKLLVLLMFISLIPLLLVRAVVERDILNMGDKLAERSENVLVHKASNSLQRIVEDYARVLGRERQLLESISLLMASKVEGVLYGHSHIVDNDSLDLNEVLSKEMLADYSFMHMGGRQQLLHVDFNDITLDKGTIQPDMAENLASIFRDVKTNYPKLILWIEMSLQEGTDISYPKLQSKRMMRQSRMRSGANVSNNALGWTLSEVDSFTGKMSFRFTSLIRNEMGEVQGRLSIVIPVDAVLHKNSHVQMYSEGFQSYLVRPAANQSQQNNSLRIVAQQLAQSDEMRHWQMSDREQWLNPTDMEQYSIMVNNIEKGRAGVVGMPDSSGDALWAYAPIQENGLSLLLVVPRQDIVSEAQTAREYVVSQVDEHNGKISLIVFGVAIFVVLISMLLAKLFTQNISILVDTVKSVAKGNFLVRAQVRSSDEIGQLAAAVNKMVPELQERVAMKNHLEVAQEVQQNLLPSENPTFFSLDIAASSSYCDETGGDYYGFIPRTMNGTKSLVVGVGDVSGHGFQAALMMASARAYLRSQITSGKPLAEAVTAVNDLMAEDLDETGRFMTLFALELFEDGSANWVRAGHDPALLYDPQTDQFDELTGQGLPLGVLSGGDYESGAISGFKPGQIIIIGTDGIWESTSDVKSP</sequence>
<dbReference type="SMART" id="SM00331">
    <property type="entry name" value="PP2C_SIG"/>
    <property type="match status" value="1"/>
</dbReference>
<evidence type="ECO:0000313" key="5">
    <source>
        <dbReference type="Proteomes" id="UP000219215"/>
    </source>
</evidence>
<dbReference type="SMART" id="SM00304">
    <property type="entry name" value="HAMP"/>
    <property type="match status" value="1"/>
</dbReference>
<dbReference type="Proteomes" id="UP000219215">
    <property type="component" value="Chromosome DPRO"/>
</dbReference>
<dbReference type="AlphaFoldDB" id="A0A2C8F4I9"/>
<dbReference type="Pfam" id="PF00672">
    <property type="entry name" value="HAMP"/>
    <property type="match status" value="1"/>
</dbReference>
<feature type="transmembrane region" description="Helical" evidence="2">
    <location>
        <begin position="377"/>
        <end position="396"/>
    </location>
</feature>
<keyword evidence="2" id="KW-0472">Membrane</keyword>
<dbReference type="OrthoDB" id="343514at2"/>
<dbReference type="GO" id="GO:0007165">
    <property type="term" value="P:signal transduction"/>
    <property type="evidence" value="ECO:0007669"/>
    <property type="project" value="InterPro"/>
</dbReference>
<dbReference type="GO" id="GO:0016791">
    <property type="term" value="F:phosphatase activity"/>
    <property type="evidence" value="ECO:0007669"/>
    <property type="project" value="TreeGrafter"/>
</dbReference>
<keyword evidence="2" id="KW-1133">Transmembrane helix</keyword>
<dbReference type="PANTHER" id="PTHR43156">
    <property type="entry name" value="STAGE II SPORULATION PROTEIN E-RELATED"/>
    <property type="match status" value="1"/>
</dbReference>
<dbReference type="KEGG" id="pprf:DPRO_0425"/>
<accession>A0A2C8F4I9</accession>
<feature type="domain" description="HAMP" evidence="3">
    <location>
        <begin position="397"/>
        <end position="449"/>
    </location>
</feature>
<dbReference type="GO" id="GO:0016020">
    <property type="term" value="C:membrane"/>
    <property type="evidence" value="ECO:0007669"/>
    <property type="project" value="InterPro"/>
</dbReference>
<evidence type="ECO:0000313" key="4">
    <source>
        <dbReference type="EMBL" id="SOB57305.1"/>
    </source>
</evidence>
<dbReference type="InterPro" id="IPR001932">
    <property type="entry name" value="PPM-type_phosphatase-like_dom"/>
</dbReference>
<dbReference type="PROSITE" id="PS50885">
    <property type="entry name" value="HAMP"/>
    <property type="match status" value="1"/>
</dbReference>
<gene>
    <name evidence="4" type="ORF">DPRO_0425</name>
</gene>
<protein>
    <recommendedName>
        <fullName evidence="3">HAMP domain-containing protein</fullName>
    </recommendedName>
</protein>
<dbReference type="InterPro" id="IPR003660">
    <property type="entry name" value="HAMP_dom"/>
</dbReference>
<dbReference type="Gene3D" id="3.60.40.10">
    <property type="entry name" value="PPM-type phosphatase domain"/>
    <property type="match status" value="1"/>
</dbReference>
<keyword evidence="5" id="KW-1185">Reference proteome</keyword>
<dbReference type="RefSeq" id="WP_097010591.1">
    <property type="nucleotide sequence ID" value="NZ_LT907975.1"/>
</dbReference>
<evidence type="ECO:0000256" key="1">
    <source>
        <dbReference type="ARBA" id="ARBA00022801"/>
    </source>
</evidence>
<dbReference type="Gene3D" id="6.10.340.10">
    <property type="match status" value="1"/>
</dbReference>
<evidence type="ECO:0000259" key="3">
    <source>
        <dbReference type="PROSITE" id="PS50885"/>
    </source>
</evidence>